<accession>A0A8X7CQQ7</accession>
<proteinExistence type="predicted"/>
<dbReference type="Proteomes" id="UP000886998">
    <property type="component" value="Unassembled WGS sequence"/>
</dbReference>
<keyword evidence="3" id="KW-1185">Reference proteome</keyword>
<keyword evidence="1" id="KW-1133">Transmembrane helix</keyword>
<keyword evidence="1" id="KW-0812">Transmembrane</keyword>
<organism evidence="2 3">
    <name type="scientific">Trichonephila inaurata madagascariensis</name>
    <dbReference type="NCBI Taxonomy" id="2747483"/>
    <lineage>
        <taxon>Eukaryota</taxon>
        <taxon>Metazoa</taxon>
        <taxon>Ecdysozoa</taxon>
        <taxon>Arthropoda</taxon>
        <taxon>Chelicerata</taxon>
        <taxon>Arachnida</taxon>
        <taxon>Araneae</taxon>
        <taxon>Araneomorphae</taxon>
        <taxon>Entelegynae</taxon>
        <taxon>Araneoidea</taxon>
        <taxon>Nephilidae</taxon>
        <taxon>Trichonephila</taxon>
        <taxon>Trichonephila inaurata</taxon>
    </lineage>
</organism>
<name>A0A8X7CQQ7_9ARAC</name>
<reference evidence="2" key="1">
    <citation type="submission" date="2020-08" db="EMBL/GenBank/DDBJ databases">
        <title>Multicomponent nature underlies the extraordinary mechanical properties of spider dragline silk.</title>
        <authorList>
            <person name="Kono N."/>
            <person name="Nakamura H."/>
            <person name="Mori M."/>
            <person name="Yoshida Y."/>
            <person name="Ohtoshi R."/>
            <person name="Malay A.D."/>
            <person name="Moran D.A.P."/>
            <person name="Tomita M."/>
            <person name="Numata K."/>
            <person name="Arakawa K."/>
        </authorList>
    </citation>
    <scope>NUCLEOTIDE SEQUENCE</scope>
</reference>
<keyword evidence="1" id="KW-0472">Membrane</keyword>
<evidence type="ECO:0000256" key="1">
    <source>
        <dbReference type="SAM" id="Phobius"/>
    </source>
</evidence>
<dbReference type="AlphaFoldDB" id="A0A8X7CQQ7"/>
<protein>
    <submittedName>
        <fullName evidence="2">Uncharacterized protein</fullName>
    </submittedName>
</protein>
<dbReference type="EMBL" id="BMAV01022471">
    <property type="protein sequence ID" value="GFY77463.1"/>
    <property type="molecule type" value="Genomic_DNA"/>
</dbReference>
<evidence type="ECO:0000313" key="3">
    <source>
        <dbReference type="Proteomes" id="UP000886998"/>
    </source>
</evidence>
<feature type="transmembrane region" description="Helical" evidence="1">
    <location>
        <begin position="12"/>
        <end position="36"/>
    </location>
</feature>
<comment type="caution">
    <text evidence="2">The sequence shown here is derived from an EMBL/GenBank/DDBJ whole genome shotgun (WGS) entry which is preliminary data.</text>
</comment>
<gene>
    <name evidence="2" type="ORF">TNIN_302451</name>
</gene>
<evidence type="ECO:0000313" key="2">
    <source>
        <dbReference type="EMBL" id="GFY77463.1"/>
    </source>
</evidence>
<sequence length="109" mass="12057">MILDQQWCRKPPFAIILHLLFFKNVIGEILAVAMWMKNGDLHVIPVFSQRKLCSVTATPAPTISKSRDIPCVEATSCGESVPSTARAPTLSKDYLTRDLPCEQDTLVGN</sequence>